<name>B0DI12_LACBS</name>
<gene>
    <name evidence="1" type="ORF">LACBIDRAFT_302629</name>
</gene>
<dbReference type="RefSeq" id="XP_001883602.1">
    <property type="nucleotide sequence ID" value="XM_001883567.1"/>
</dbReference>
<proteinExistence type="predicted"/>
<dbReference type="InParanoid" id="B0DI12"/>
<dbReference type="EMBL" id="DS547111">
    <property type="protein sequence ID" value="EDR05926.1"/>
    <property type="molecule type" value="Genomic_DNA"/>
</dbReference>
<dbReference type="GeneID" id="6079167"/>
<sequence length="77" mass="8693">MPSSTLLPFADTYLSSEICYQSYYNYTKYSALTQGGSVRIRRENQIKKGGRERVSSNGGVERIYTKGWSGGLSEERI</sequence>
<accession>B0DI12</accession>
<evidence type="ECO:0000313" key="2">
    <source>
        <dbReference type="Proteomes" id="UP000001194"/>
    </source>
</evidence>
<protein>
    <submittedName>
        <fullName evidence="1">Predicted protein</fullName>
    </submittedName>
</protein>
<evidence type="ECO:0000313" key="1">
    <source>
        <dbReference type="EMBL" id="EDR05926.1"/>
    </source>
</evidence>
<reference evidence="1 2" key="1">
    <citation type="journal article" date="2008" name="Nature">
        <title>The genome of Laccaria bicolor provides insights into mycorrhizal symbiosis.</title>
        <authorList>
            <person name="Martin F."/>
            <person name="Aerts A."/>
            <person name="Ahren D."/>
            <person name="Brun A."/>
            <person name="Danchin E.G.J."/>
            <person name="Duchaussoy F."/>
            <person name="Gibon J."/>
            <person name="Kohler A."/>
            <person name="Lindquist E."/>
            <person name="Pereda V."/>
            <person name="Salamov A."/>
            <person name="Shapiro H.J."/>
            <person name="Wuyts J."/>
            <person name="Blaudez D."/>
            <person name="Buee M."/>
            <person name="Brokstein P."/>
            <person name="Canbaeck B."/>
            <person name="Cohen D."/>
            <person name="Courty P.E."/>
            <person name="Coutinho P.M."/>
            <person name="Delaruelle C."/>
            <person name="Detter J.C."/>
            <person name="Deveau A."/>
            <person name="DiFazio S."/>
            <person name="Duplessis S."/>
            <person name="Fraissinet-Tachet L."/>
            <person name="Lucic E."/>
            <person name="Frey-Klett P."/>
            <person name="Fourrey C."/>
            <person name="Feussner I."/>
            <person name="Gay G."/>
            <person name="Grimwood J."/>
            <person name="Hoegger P.J."/>
            <person name="Jain P."/>
            <person name="Kilaru S."/>
            <person name="Labbe J."/>
            <person name="Lin Y.C."/>
            <person name="Legue V."/>
            <person name="Le Tacon F."/>
            <person name="Marmeisse R."/>
            <person name="Melayah D."/>
            <person name="Montanini B."/>
            <person name="Muratet M."/>
            <person name="Nehls U."/>
            <person name="Niculita-Hirzel H."/>
            <person name="Oudot-Le Secq M.P."/>
            <person name="Peter M."/>
            <person name="Quesneville H."/>
            <person name="Rajashekar B."/>
            <person name="Reich M."/>
            <person name="Rouhier N."/>
            <person name="Schmutz J."/>
            <person name="Yin T."/>
            <person name="Chalot M."/>
            <person name="Henrissat B."/>
            <person name="Kuees U."/>
            <person name="Lucas S."/>
            <person name="Van de Peer Y."/>
            <person name="Podila G.K."/>
            <person name="Polle A."/>
            <person name="Pukkila P.J."/>
            <person name="Richardson P.M."/>
            <person name="Rouze P."/>
            <person name="Sanders I.R."/>
            <person name="Stajich J.E."/>
            <person name="Tunlid A."/>
            <person name="Tuskan G."/>
            <person name="Grigoriev I.V."/>
        </authorList>
    </citation>
    <scope>NUCLEOTIDE SEQUENCE [LARGE SCALE GENOMIC DNA]</scope>
    <source>
        <strain evidence="2">S238N-H82 / ATCC MYA-4686</strain>
    </source>
</reference>
<dbReference type="Proteomes" id="UP000001194">
    <property type="component" value="Unassembled WGS sequence"/>
</dbReference>
<organism evidence="2">
    <name type="scientific">Laccaria bicolor (strain S238N-H82 / ATCC MYA-4686)</name>
    <name type="common">Bicoloured deceiver</name>
    <name type="synonym">Laccaria laccata var. bicolor</name>
    <dbReference type="NCBI Taxonomy" id="486041"/>
    <lineage>
        <taxon>Eukaryota</taxon>
        <taxon>Fungi</taxon>
        <taxon>Dikarya</taxon>
        <taxon>Basidiomycota</taxon>
        <taxon>Agaricomycotina</taxon>
        <taxon>Agaricomycetes</taxon>
        <taxon>Agaricomycetidae</taxon>
        <taxon>Agaricales</taxon>
        <taxon>Agaricineae</taxon>
        <taxon>Hydnangiaceae</taxon>
        <taxon>Laccaria</taxon>
    </lineage>
</organism>
<dbReference type="AlphaFoldDB" id="B0DI12"/>
<dbReference type="KEGG" id="lbc:LACBIDRAFT_302629"/>
<dbReference type="HOGENOM" id="CLU_2638488_0_0_1"/>
<keyword evidence="2" id="KW-1185">Reference proteome</keyword>